<gene>
    <name evidence="1" type="ORF">LCGC14_0265760</name>
</gene>
<name>A0A0F9WL91_9ZZZZ</name>
<comment type="caution">
    <text evidence="1">The sequence shown here is derived from an EMBL/GenBank/DDBJ whole genome shotgun (WGS) entry which is preliminary data.</text>
</comment>
<organism evidence="1">
    <name type="scientific">marine sediment metagenome</name>
    <dbReference type="NCBI Taxonomy" id="412755"/>
    <lineage>
        <taxon>unclassified sequences</taxon>
        <taxon>metagenomes</taxon>
        <taxon>ecological metagenomes</taxon>
    </lineage>
</organism>
<protein>
    <submittedName>
        <fullName evidence="1">Uncharacterized protein</fullName>
    </submittedName>
</protein>
<dbReference type="AlphaFoldDB" id="A0A0F9WL91"/>
<proteinExistence type="predicted"/>
<evidence type="ECO:0000313" key="1">
    <source>
        <dbReference type="EMBL" id="KKN86781.1"/>
    </source>
</evidence>
<dbReference type="EMBL" id="LAZR01000144">
    <property type="protein sequence ID" value="KKN86781.1"/>
    <property type="molecule type" value="Genomic_DNA"/>
</dbReference>
<accession>A0A0F9WL91</accession>
<reference evidence="1" key="1">
    <citation type="journal article" date="2015" name="Nature">
        <title>Complex archaea that bridge the gap between prokaryotes and eukaryotes.</title>
        <authorList>
            <person name="Spang A."/>
            <person name="Saw J.H."/>
            <person name="Jorgensen S.L."/>
            <person name="Zaremba-Niedzwiedzka K."/>
            <person name="Martijn J."/>
            <person name="Lind A.E."/>
            <person name="van Eijk R."/>
            <person name="Schleper C."/>
            <person name="Guy L."/>
            <person name="Ettema T.J."/>
        </authorList>
    </citation>
    <scope>NUCLEOTIDE SEQUENCE</scope>
</reference>
<sequence length="265" mass="31273">MGYLRVLFLDRPRRGGACFLAMYSGHWTSLRRLRDTLPVRFHRQRREVCFALDDTQETVIVPWESLMAWVVEARGVTQYGVQQQYGMGFGYAHPETGQWLKLEFMSMAKPLAISHWEAIRAYMEYEVNSLAEVQDPQVVRGKGDPPWEGVHTLRNARRHINQRRTNGEIGWLYWGCWYAIDIIQLWNLPGYLTEWDNKRLRKTRPNLLPAEMVEWSTPLPEEKWAKPSEELVRLSEEVRRIRNVDPQRPIEDVFAEAYKRQGLEA</sequence>